<evidence type="ECO:0000256" key="6">
    <source>
        <dbReference type="SAM" id="MobiDB-lite"/>
    </source>
</evidence>
<name>A0AAD4LID9_9AGAM</name>
<dbReference type="Pfam" id="PF17745">
    <property type="entry name" value="Ydr279_N"/>
    <property type="match status" value="1"/>
</dbReference>
<proteinExistence type="predicted"/>
<protein>
    <recommendedName>
        <fullName evidence="2">Ribonuclease H2 subunit B</fullName>
    </recommendedName>
    <alternativeName>
        <fullName evidence="5">Ribonuclease HI subunit B</fullName>
    </alternativeName>
</protein>
<dbReference type="CDD" id="cd09270">
    <property type="entry name" value="RNase_H2-B"/>
    <property type="match status" value="1"/>
</dbReference>
<dbReference type="PANTHER" id="PTHR13383">
    <property type="entry name" value="RIBONUCLEASE H2 SUBUNIT B"/>
    <property type="match status" value="1"/>
</dbReference>
<dbReference type="GO" id="GO:0005654">
    <property type="term" value="C:nucleoplasm"/>
    <property type="evidence" value="ECO:0007669"/>
    <property type="project" value="TreeGrafter"/>
</dbReference>
<dbReference type="InterPro" id="IPR019024">
    <property type="entry name" value="RNase_H2_suB_wHTH"/>
</dbReference>
<dbReference type="GO" id="GO:0032299">
    <property type="term" value="C:ribonuclease H2 complex"/>
    <property type="evidence" value="ECO:0007669"/>
    <property type="project" value="InterPro"/>
</dbReference>
<accession>A0AAD4LID9</accession>
<dbReference type="AlphaFoldDB" id="A0AAD4LID9"/>
<dbReference type="GO" id="GO:0006401">
    <property type="term" value="P:RNA catabolic process"/>
    <property type="evidence" value="ECO:0007669"/>
    <property type="project" value="TreeGrafter"/>
</dbReference>
<evidence type="ECO:0000256" key="4">
    <source>
        <dbReference type="ARBA" id="ARBA00024778"/>
    </source>
</evidence>
<comment type="function">
    <text evidence="4">Non catalytic subunit of RNase H2, an endonuclease that specifically degrades the RNA of RNA:DNA hybrids. Participates in DNA replication, possibly by mediating the removal of lagging-strand Okazaki fragment RNA primers during DNA replication. Mediates the excision of single ribonucleotides from DNA:RNA duplexes.</text>
</comment>
<dbReference type="InterPro" id="IPR041195">
    <property type="entry name" value="Rnh202_N"/>
</dbReference>
<feature type="domain" description="Rnh202 triple barrel" evidence="8">
    <location>
        <begin position="36"/>
        <end position="108"/>
    </location>
</feature>
<comment type="caution">
    <text evidence="9">The sequence shown here is derived from an EMBL/GenBank/DDBJ whole genome shotgun (WGS) entry which is preliminary data.</text>
</comment>
<evidence type="ECO:0000256" key="1">
    <source>
        <dbReference type="ARBA" id="ARBA00004123"/>
    </source>
</evidence>
<evidence type="ECO:0000256" key="5">
    <source>
        <dbReference type="ARBA" id="ARBA00033464"/>
    </source>
</evidence>
<feature type="domain" description="Ribonuclease H2 subunit B wHTH" evidence="7">
    <location>
        <begin position="111"/>
        <end position="257"/>
    </location>
</feature>
<dbReference type="PANTHER" id="PTHR13383:SF11">
    <property type="entry name" value="RIBONUCLEASE H2 SUBUNIT B"/>
    <property type="match status" value="1"/>
</dbReference>
<dbReference type="InterPro" id="IPR040456">
    <property type="entry name" value="RNase_H2_suB"/>
</dbReference>
<comment type="subcellular location">
    <subcellularLocation>
        <location evidence="1">Nucleus</location>
    </subcellularLocation>
</comment>
<evidence type="ECO:0000256" key="3">
    <source>
        <dbReference type="ARBA" id="ARBA00023242"/>
    </source>
</evidence>
<keyword evidence="3" id="KW-0539">Nucleus</keyword>
<evidence type="ECO:0000256" key="2">
    <source>
        <dbReference type="ARBA" id="ARBA00019062"/>
    </source>
</evidence>
<reference evidence="9" key="1">
    <citation type="submission" date="2022-01" db="EMBL/GenBank/DDBJ databases">
        <title>Comparative genomics reveals a dynamic genome evolution in the ectomycorrhizal milk-cap (Lactarius) mushrooms.</title>
        <authorList>
            <consortium name="DOE Joint Genome Institute"/>
            <person name="Lebreton A."/>
            <person name="Tang N."/>
            <person name="Kuo A."/>
            <person name="LaButti K."/>
            <person name="Drula E."/>
            <person name="Barry K."/>
            <person name="Clum A."/>
            <person name="Lipzen A."/>
            <person name="Mousain D."/>
            <person name="Ng V."/>
            <person name="Wang R."/>
            <person name="Wang X."/>
            <person name="Dai Y."/>
            <person name="Henrissat B."/>
            <person name="Grigoriev I.V."/>
            <person name="Guerin-Laguette A."/>
            <person name="Yu F."/>
            <person name="Martin F.M."/>
        </authorList>
    </citation>
    <scope>NUCLEOTIDE SEQUENCE</scope>
    <source>
        <strain evidence="9">QP</strain>
    </source>
</reference>
<dbReference type="Proteomes" id="UP001201163">
    <property type="component" value="Unassembled WGS sequence"/>
</dbReference>
<gene>
    <name evidence="9" type="ORF">EDB92DRAFT_760626</name>
</gene>
<organism evidence="9 10">
    <name type="scientific">Lactarius akahatsu</name>
    <dbReference type="NCBI Taxonomy" id="416441"/>
    <lineage>
        <taxon>Eukaryota</taxon>
        <taxon>Fungi</taxon>
        <taxon>Dikarya</taxon>
        <taxon>Basidiomycota</taxon>
        <taxon>Agaricomycotina</taxon>
        <taxon>Agaricomycetes</taxon>
        <taxon>Russulales</taxon>
        <taxon>Russulaceae</taxon>
        <taxon>Lactarius</taxon>
    </lineage>
</organism>
<dbReference type="Gene3D" id="1.10.20.120">
    <property type="match status" value="1"/>
</dbReference>
<sequence length="334" mass="36671">MTTHIGVLPDDFLDTITRKANEHEGGSSLGPDGLASIPLLRLPHPRTAVPSLFLPYRRPDPAGGSGGGWGILEVQSVSTPNPRSWFFTEGEVVSVDLDGKLLVMTPIDPAFLVIPILQAIKPKDGSAGIFQPMDDIFDEAASKIVQGSTTIPQEDLISLTRYDCIVDALKRVCDFQDITPELKVYRYSEDKVIEYLQAKVTRLSRHEVVEKSRTIIRNFAKDGLMDDGKENLLELGRTRSACDLVSQYLAPSVYSALLAKYDFTSLETHIKAVKAEDMAVALAGAPMAKSRAAAEEDGDNKKRKAKSKASRGVEILKKVDVSKMGKMSTYFQKK</sequence>
<evidence type="ECO:0000259" key="8">
    <source>
        <dbReference type="Pfam" id="PF17745"/>
    </source>
</evidence>
<evidence type="ECO:0000259" key="7">
    <source>
        <dbReference type="Pfam" id="PF09468"/>
    </source>
</evidence>
<dbReference type="Pfam" id="PF09468">
    <property type="entry name" value="RNase_H2-Ydr279"/>
    <property type="match status" value="1"/>
</dbReference>
<evidence type="ECO:0000313" key="9">
    <source>
        <dbReference type="EMBL" id="KAH8990563.1"/>
    </source>
</evidence>
<evidence type="ECO:0000313" key="10">
    <source>
        <dbReference type="Proteomes" id="UP001201163"/>
    </source>
</evidence>
<dbReference type="Gene3D" id="2.20.25.530">
    <property type="match status" value="1"/>
</dbReference>
<dbReference type="EMBL" id="JAKELL010000030">
    <property type="protein sequence ID" value="KAH8990563.1"/>
    <property type="molecule type" value="Genomic_DNA"/>
</dbReference>
<keyword evidence="10" id="KW-1185">Reference proteome</keyword>
<feature type="region of interest" description="Disordered" evidence="6">
    <location>
        <begin position="290"/>
        <end position="311"/>
    </location>
</feature>